<evidence type="ECO:0000259" key="3">
    <source>
        <dbReference type="PROSITE" id="PS51186"/>
    </source>
</evidence>
<accession>A0A1W1ZT02</accession>
<gene>
    <name evidence="4" type="ORF">SAMN05661093_00309</name>
</gene>
<evidence type="ECO:0000313" key="4">
    <source>
        <dbReference type="EMBL" id="SMC51599.1"/>
    </source>
</evidence>
<proteinExistence type="predicted"/>
<name>A0A1W1ZT02_KIBAR</name>
<dbReference type="GO" id="GO:0016747">
    <property type="term" value="F:acyltransferase activity, transferring groups other than amino-acyl groups"/>
    <property type="evidence" value="ECO:0007669"/>
    <property type="project" value="InterPro"/>
</dbReference>
<dbReference type="CDD" id="cd04301">
    <property type="entry name" value="NAT_SF"/>
    <property type="match status" value="1"/>
</dbReference>
<dbReference type="GO" id="GO:0005840">
    <property type="term" value="C:ribosome"/>
    <property type="evidence" value="ECO:0007669"/>
    <property type="project" value="UniProtKB-KW"/>
</dbReference>
<evidence type="ECO:0000256" key="1">
    <source>
        <dbReference type="ARBA" id="ARBA00022679"/>
    </source>
</evidence>
<evidence type="ECO:0000313" key="5">
    <source>
        <dbReference type="Proteomes" id="UP000192674"/>
    </source>
</evidence>
<dbReference type="PANTHER" id="PTHR43420">
    <property type="entry name" value="ACETYLTRANSFERASE"/>
    <property type="match status" value="1"/>
</dbReference>
<dbReference type="InterPro" id="IPR050680">
    <property type="entry name" value="YpeA/RimI_acetyltransf"/>
</dbReference>
<reference evidence="4 5" key="1">
    <citation type="submission" date="2017-04" db="EMBL/GenBank/DDBJ databases">
        <authorList>
            <person name="Afonso C.L."/>
            <person name="Miller P.J."/>
            <person name="Scott M.A."/>
            <person name="Spackman E."/>
            <person name="Goraichik I."/>
            <person name="Dimitrov K.M."/>
            <person name="Suarez D.L."/>
            <person name="Swayne D.E."/>
        </authorList>
    </citation>
    <scope>NUCLEOTIDE SEQUENCE [LARGE SCALE GENOMIC DNA]</scope>
    <source>
        <strain evidence="4 5">DSM 43828</strain>
    </source>
</reference>
<keyword evidence="1" id="KW-0808">Transferase</keyword>
<keyword evidence="4" id="KW-0687">Ribonucleoprotein</keyword>
<evidence type="ECO:0000256" key="2">
    <source>
        <dbReference type="ARBA" id="ARBA00023315"/>
    </source>
</evidence>
<organism evidence="4 5">
    <name type="scientific">Kibdelosporangium aridum</name>
    <dbReference type="NCBI Taxonomy" id="2030"/>
    <lineage>
        <taxon>Bacteria</taxon>
        <taxon>Bacillati</taxon>
        <taxon>Actinomycetota</taxon>
        <taxon>Actinomycetes</taxon>
        <taxon>Pseudonocardiales</taxon>
        <taxon>Pseudonocardiaceae</taxon>
        <taxon>Kibdelosporangium</taxon>
    </lineage>
</organism>
<dbReference type="Proteomes" id="UP000192674">
    <property type="component" value="Unassembled WGS sequence"/>
</dbReference>
<dbReference type="EMBL" id="FWXV01000001">
    <property type="protein sequence ID" value="SMC51599.1"/>
    <property type="molecule type" value="Genomic_DNA"/>
</dbReference>
<dbReference type="PANTHER" id="PTHR43420:SF12">
    <property type="entry name" value="N-ACETYLTRANSFERASE DOMAIN-CONTAINING PROTEIN"/>
    <property type="match status" value="1"/>
</dbReference>
<dbReference type="AlphaFoldDB" id="A0A1W1ZT02"/>
<sequence length="160" mass="17927">MMPVAKIVDQDVMIRAAGEADLADLGELDTEIFGELAYPPFVLRQWFDLYRGWWLVAEHPDGLRGYSLGVPVFDRSRGWLLGLGVRQEFWGRGYGRSLTVNSMRLLEGVGVREVHLTVEPGNRPAIALYQDLGFAVDRLVKDYLGPGHDRLLMIAALRSG</sequence>
<dbReference type="PROSITE" id="PS51186">
    <property type="entry name" value="GNAT"/>
    <property type="match status" value="1"/>
</dbReference>
<keyword evidence="2" id="KW-0012">Acyltransferase</keyword>
<protein>
    <submittedName>
        <fullName evidence="4">Ribosomal protein S18 acetylase RimI</fullName>
    </submittedName>
</protein>
<dbReference type="SUPFAM" id="SSF55729">
    <property type="entry name" value="Acyl-CoA N-acyltransferases (Nat)"/>
    <property type="match status" value="1"/>
</dbReference>
<feature type="domain" description="N-acetyltransferase" evidence="3">
    <location>
        <begin position="12"/>
        <end position="158"/>
    </location>
</feature>
<keyword evidence="4" id="KW-0689">Ribosomal protein</keyword>
<keyword evidence="5" id="KW-1185">Reference proteome</keyword>
<dbReference type="OrthoDB" id="8593648at2"/>
<dbReference type="Gene3D" id="3.40.630.30">
    <property type="match status" value="1"/>
</dbReference>
<dbReference type="InterPro" id="IPR016181">
    <property type="entry name" value="Acyl_CoA_acyltransferase"/>
</dbReference>
<dbReference type="InterPro" id="IPR000182">
    <property type="entry name" value="GNAT_dom"/>
</dbReference>
<dbReference type="Pfam" id="PF00583">
    <property type="entry name" value="Acetyltransf_1"/>
    <property type="match status" value="1"/>
</dbReference>